<accession>A0A1G8E162</accession>
<dbReference type="RefSeq" id="WP_091171261.1">
    <property type="nucleotide sequence ID" value="NZ_FNCG01000011.1"/>
</dbReference>
<dbReference type="Proteomes" id="UP000199705">
    <property type="component" value="Unassembled WGS sequence"/>
</dbReference>
<protein>
    <submittedName>
        <fullName evidence="1">Uncharacterized protein</fullName>
    </submittedName>
</protein>
<gene>
    <name evidence="1" type="ORF">SAMN05192573_11187</name>
</gene>
<evidence type="ECO:0000313" key="1">
    <source>
        <dbReference type="EMBL" id="SDH63686.1"/>
    </source>
</evidence>
<dbReference type="AlphaFoldDB" id="A0A1G8E162"/>
<name>A0A1G8E162_9SPHI</name>
<reference evidence="2" key="1">
    <citation type="submission" date="2016-10" db="EMBL/GenBank/DDBJ databases">
        <authorList>
            <person name="Varghese N."/>
            <person name="Submissions S."/>
        </authorList>
    </citation>
    <scope>NUCLEOTIDE SEQUENCE [LARGE SCALE GENOMIC DNA]</scope>
    <source>
        <strain evidence="2">Gh-67</strain>
    </source>
</reference>
<sequence>MKPFFITIAKNLTLLIVPDSDAHADGHPVLTYTYSIYRRDKSTVAKLNQPDKLLQAKKKNNPDYLGYIAFEQPGKVFSYVADGENELSPDEVLDVIEEINHFRNTPQMWII</sequence>
<organism evidence="1 2">
    <name type="scientific">Mucilaginibacter gossypii</name>
    <dbReference type="NCBI Taxonomy" id="551996"/>
    <lineage>
        <taxon>Bacteria</taxon>
        <taxon>Pseudomonadati</taxon>
        <taxon>Bacteroidota</taxon>
        <taxon>Sphingobacteriia</taxon>
        <taxon>Sphingobacteriales</taxon>
        <taxon>Sphingobacteriaceae</taxon>
        <taxon>Mucilaginibacter</taxon>
    </lineage>
</organism>
<evidence type="ECO:0000313" key="2">
    <source>
        <dbReference type="Proteomes" id="UP000199705"/>
    </source>
</evidence>
<proteinExistence type="predicted"/>
<keyword evidence="2" id="KW-1185">Reference proteome</keyword>
<dbReference type="EMBL" id="FNCG01000011">
    <property type="protein sequence ID" value="SDH63686.1"/>
    <property type="molecule type" value="Genomic_DNA"/>
</dbReference>